<protein>
    <submittedName>
        <fullName evidence="7">BOLA class I histocompatibility antigen, alpha chain BL3-7 isoform X1</fullName>
    </submittedName>
</protein>
<dbReference type="InterPro" id="IPR013783">
    <property type="entry name" value="Ig-like_fold"/>
</dbReference>
<dbReference type="InterPro" id="IPR050208">
    <property type="entry name" value="MHC_class-I_related"/>
</dbReference>
<dbReference type="SUPFAM" id="SSF48726">
    <property type="entry name" value="Immunoglobulin"/>
    <property type="match status" value="1"/>
</dbReference>
<dbReference type="PANTHER" id="PTHR16675">
    <property type="entry name" value="MHC CLASS I-RELATED"/>
    <property type="match status" value="1"/>
</dbReference>
<dbReference type="CDD" id="cd07698">
    <property type="entry name" value="IgC1_MHC_I_alpha3"/>
    <property type="match status" value="1"/>
</dbReference>
<keyword evidence="1" id="KW-0325">Glycoprotein</keyword>
<keyword evidence="3" id="KW-1133">Transmembrane helix</keyword>
<dbReference type="InterPro" id="IPR037055">
    <property type="entry name" value="MHC_I-like_Ag-recog_sf"/>
</dbReference>
<dbReference type="Pfam" id="PF00129">
    <property type="entry name" value="MHC_I"/>
    <property type="match status" value="1"/>
</dbReference>
<sequence>MIMRQMIALIVLIPVGFLGVSSADTHTLQYLYTAVRPGVRFTALGLVDGEQFVYYNINMTRRISEWMKKAEADDPRYWKREIEHVKDQQDLLQYIVSRVMKSFNEPKGVHTLQRIYGCERDDDGTTRGYDEYGYDGEDFISLNLKTGTWKTAANDKAKNFIKKWYPNGDGAKWWKDFLQTNCIDRLQKVLYYSKETLERKVRPTASVFQKNSSPPEVVCHATGFFPKTVMITWQKDGEDVHEDVELRETLPNQDGSFQKRSILTVSAENLQKHTYICVIQHSSLEKEIVLPVSERGILNPGGGSGGAPIDIIVVVAALVVLVAGGAGIVYWKKKNSDLRRVPVIVLTPVQVSASEKHLMCSSPDGPACGDAV</sequence>
<dbReference type="GO" id="GO:0006955">
    <property type="term" value="P:immune response"/>
    <property type="evidence" value="ECO:0007669"/>
    <property type="project" value="TreeGrafter"/>
</dbReference>
<dbReference type="SUPFAM" id="SSF54452">
    <property type="entry name" value="MHC antigen-recognition domain"/>
    <property type="match status" value="1"/>
</dbReference>
<comment type="similarity">
    <text evidence="2">Belongs to the MHC class I family.</text>
</comment>
<dbReference type="STRING" id="7998.ENSIPUP00000034227"/>
<dbReference type="AlphaFoldDB" id="A0A2D0PM73"/>
<dbReference type="RefSeq" id="XP_017307132.1">
    <property type="nucleotide sequence ID" value="XM_017451643.3"/>
</dbReference>
<gene>
    <name evidence="7" type="primary">LOC108255575</name>
</gene>
<evidence type="ECO:0000256" key="2">
    <source>
        <dbReference type="RuleBase" id="RU004439"/>
    </source>
</evidence>
<evidence type="ECO:0000259" key="5">
    <source>
        <dbReference type="PROSITE" id="PS50835"/>
    </source>
</evidence>
<feature type="transmembrane region" description="Helical" evidence="3">
    <location>
        <begin position="311"/>
        <end position="331"/>
    </location>
</feature>
<dbReference type="InterPro" id="IPR003597">
    <property type="entry name" value="Ig_C1-set"/>
</dbReference>
<dbReference type="GO" id="GO:0005615">
    <property type="term" value="C:extracellular space"/>
    <property type="evidence" value="ECO:0007669"/>
    <property type="project" value="TreeGrafter"/>
</dbReference>
<dbReference type="PANTHER" id="PTHR16675:SF237">
    <property type="entry name" value="MHC CLASS I ANTIGEN TRANSCRIPT VARIANT 1-RELATED"/>
    <property type="match status" value="1"/>
</dbReference>
<dbReference type="Gene3D" id="2.60.40.10">
    <property type="entry name" value="Immunoglobulins"/>
    <property type="match status" value="1"/>
</dbReference>
<dbReference type="Proteomes" id="UP000221080">
    <property type="component" value="Chromosome 22"/>
</dbReference>
<dbReference type="KEGG" id="ipu:108255575"/>
<keyword evidence="3" id="KW-0812">Transmembrane</keyword>
<reference evidence="6" key="1">
    <citation type="journal article" date="2016" name="Nat. Commun.">
        <title>The channel catfish genome sequence provides insights into the evolution of scale formation in teleosts.</title>
        <authorList>
            <person name="Liu Z."/>
            <person name="Liu S."/>
            <person name="Yao J."/>
            <person name="Bao L."/>
            <person name="Zhang J."/>
            <person name="Li Y."/>
            <person name="Jiang C."/>
            <person name="Sun L."/>
            <person name="Wang R."/>
            <person name="Zhang Y."/>
            <person name="Zhou T."/>
            <person name="Zeng Q."/>
            <person name="Fu Q."/>
            <person name="Gao S."/>
            <person name="Li N."/>
            <person name="Koren S."/>
            <person name="Jiang Y."/>
            <person name="Zimin A."/>
            <person name="Xu P."/>
            <person name="Phillippy A.M."/>
            <person name="Geng X."/>
            <person name="Song L."/>
            <person name="Sun F."/>
            <person name="Li C."/>
            <person name="Wang X."/>
            <person name="Chen A."/>
            <person name="Jin Y."/>
            <person name="Yuan Z."/>
            <person name="Yang Y."/>
            <person name="Tan S."/>
            <person name="Peatman E."/>
            <person name="Lu J."/>
            <person name="Qin Z."/>
            <person name="Dunham R."/>
            <person name="Li Z."/>
            <person name="Sonstegard T."/>
            <person name="Feng J."/>
            <person name="Danzmann R.G."/>
            <person name="Schroeder S."/>
            <person name="Scheffler B."/>
            <person name="Duke M.V."/>
            <person name="Ballard L."/>
            <person name="Kucuktas H."/>
            <person name="Kaltenboeck L."/>
            <person name="Liu H."/>
            <person name="Armbruster J."/>
            <person name="Xie Y."/>
            <person name="Kirby M.L."/>
            <person name="Tian Y."/>
            <person name="Flanagan M.E."/>
            <person name="Mu W."/>
            <person name="Waldbieser G.C."/>
        </authorList>
    </citation>
    <scope>NUCLEOTIDE SEQUENCE [LARGE SCALE GENOMIC DNA]</scope>
    <source>
        <strain evidence="6">SDA103</strain>
    </source>
</reference>
<evidence type="ECO:0000256" key="1">
    <source>
        <dbReference type="ARBA" id="ARBA00023180"/>
    </source>
</evidence>
<accession>A0A2D0PM73</accession>
<dbReference type="InterPro" id="IPR011161">
    <property type="entry name" value="MHC_I-like_Ag-recog"/>
</dbReference>
<dbReference type="PRINTS" id="PR01638">
    <property type="entry name" value="MHCCLASSI"/>
</dbReference>
<dbReference type="InterPro" id="IPR007110">
    <property type="entry name" value="Ig-like_dom"/>
</dbReference>
<dbReference type="InterPro" id="IPR036179">
    <property type="entry name" value="Ig-like_dom_sf"/>
</dbReference>
<evidence type="ECO:0000256" key="3">
    <source>
        <dbReference type="SAM" id="Phobius"/>
    </source>
</evidence>
<feature type="signal peptide" evidence="4">
    <location>
        <begin position="1"/>
        <end position="23"/>
    </location>
</feature>
<reference evidence="7" key="2">
    <citation type="submission" date="2025-08" db="UniProtKB">
        <authorList>
            <consortium name="RefSeq"/>
        </authorList>
    </citation>
    <scope>IDENTIFICATION</scope>
    <source>
        <tissue evidence="7">Blood</tissue>
    </source>
</reference>
<dbReference type="OrthoDB" id="8936120at2759"/>
<organism evidence="6 7">
    <name type="scientific">Ictalurus punctatus</name>
    <name type="common">Channel catfish</name>
    <name type="synonym">Silurus punctatus</name>
    <dbReference type="NCBI Taxonomy" id="7998"/>
    <lineage>
        <taxon>Eukaryota</taxon>
        <taxon>Metazoa</taxon>
        <taxon>Chordata</taxon>
        <taxon>Craniata</taxon>
        <taxon>Vertebrata</taxon>
        <taxon>Euteleostomi</taxon>
        <taxon>Actinopterygii</taxon>
        <taxon>Neopterygii</taxon>
        <taxon>Teleostei</taxon>
        <taxon>Ostariophysi</taxon>
        <taxon>Siluriformes</taxon>
        <taxon>Ictaluridae</taxon>
        <taxon>Ictalurus</taxon>
    </lineage>
</organism>
<feature type="domain" description="Ig-like" evidence="5">
    <location>
        <begin position="203"/>
        <end position="289"/>
    </location>
</feature>
<keyword evidence="3" id="KW-0472">Membrane</keyword>
<dbReference type="GO" id="GO:0009897">
    <property type="term" value="C:external side of plasma membrane"/>
    <property type="evidence" value="ECO:0007669"/>
    <property type="project" value="TreeGrafter"/>
</dbReference>
<dbReference type="Pfam" id="PF07654">
    <property type="entry name" value="C1-set"/>
    <property type="match status" value="1"/>
</dbReference>
<evidence type="ECO:0000256" key="4">
    <source>
        <dbReference type="SAM" id="SignalP"/>
    </source>
</evidence>
<dbReference type="PROSITE" id="PS50835">
    <property type="entry name" value="IG_LIKE"/>
    <property type="match status" value="1"/>
</dbReference>
<dbReference type="FunFam" id="3.30.500.10:FF:000001">
    <property type="entry name" value="H-2 class I histocompatibility antigen, alpha chain"/>
    <property type="match status" value="1"/>
</dbReference>
<name>A0A2D0PM73_ICTPU</name>
<dbReference type="InterPro" id="IPR001039">
    <property type="entry name" value="MHC_I_a_a1/a2"/>
</dbReference>
<dbReference type="InterPro" id="IPR011162">
    <property type="entry name" value="MHC_I/II-like_Ag-recog"/>
</dbReference>
<keyword evidence="4" id="KW-0732">Signal</keyword>
<dbReference type="Gene3D" id="3.30.500.10">
    <property type="entry name" value="MHC class I-like antigen recognition-like"/>
    <property type="match status" value="1"/>
</dbReference>
<proteinExistence type="inferred from homology"/>
<dbReference type="GeneID" id="108255575"/>
<keyword evidence="6" id="KW-1185">Reference proteome</keyword>
<feature type="chain" id="PRO_5012745336" evidence="4">
    <location>
        <begin position="24"/>
        <end position="372"/>
    </location>
</feature>
<evidence type="ECO:0000313" key="7">
    <source>
        <dbReference type="RefSeq" id="XP_017307132.1"/>
    </source>
</evidence>
<dbReference type="SMART" id="SM00407">
    <property type="entry name" value="IGc1"/>
    <property type="match status" value="1"/>
</dbReference>
<evidence type="ECO:0000313" key="6">
    <source>
        <dbReference type="Proteomes" id="UP000221080"/>
    </source>
</evidence>